<dbReference type="EMBL" id="JAAXLA010000003">
    <property type="protein sequence ID" value="NMH96296.1"/>
    <property type="molecule type" value="Genomic_DNA"/>
</dbReference>
<reference evidence="2 3" key="1">
    <citation type="submission" date="2020-04" db="EMBL/GenBank/DDBJ databases">
        <authorList>
            <person name="Klaysubun C."/>
            <person name="Duangmal K."/>
            <person name="Lipun K."/>
        </authorList>
    </citation>
    <scope>NUCLEOTIDE SEQUENCE [LARGE SCALE GENOMIC DNA]</scope>
    <source>
        <strain evidence="2 3">K10HN5</strain>
    </source>
</reference>
<dbReference type="Proteomes" id="UP000820669">
    <property type="component" value="Unassembled WGS sequence"/>
</dbReference>
<accession>A0ABX1S439</accession>
<feature type="region of interest" description="Disordered" evidence="1">
    <location>
        <begin position="37"/>
        <end position="59"/>
    </location>
</feature>
<gene>
    <name evidence="2" type="ORF">HF526_03005</name>
</gene>
<organism evidence="2 3">
    <name type="scientific">Pseudonocardia acidicola</name>
    <dbReference type="NCBI Taxonomy" id="2724939"/>
    <lineage>
        <taxon>Bacteria</taxon>
        <taxon>Bacillati</taxon>
        <taxon>Actinomycetota</taxon>
        <taxon>Actinomycetes</taxon>
        <taxon>Pseudonocardiales</taxon>
        <taxon>Pseudonocardiaceae</taxon>
        <taxon>Pseudonocardia</taxon>
    </lineage>
</organism>
<proteinExistence type="predicted"/>
<name>A0ABX1S439_9PSEU</name>
<keyword evidence="3" id="KW-1185">Reference proteome</keyword>
<comment type="caution">
    <text evidence="2">The sequence shown here is derived from an EMBL/GenBank/DDBJ whole genome shotgun (WGS) entry which is preliminary data.</text>
</comment>
<dbReference type="RefSeq" id="WP_169379653.1">
    <property type="nucleotide sequence ID" value="NZ_JAAXLA010000003.1"/>
</dbReference>
<evidence type="ECO:0000313" key="3">
    <source>
        <dbReference type="Proteomes" id="UP000820669"/>
    </source>
</evidence>
<evidence type="ECO:0000313" key="2">
    <source>
        <dbReference type="EMBL" id="NMH96296.1"/>
    </source>
</evidence>
<protein>
    <submittedName>
        <fullName evidence="2">Uncharacterized protein</fullName>
    </submittedName>
</protein>
<sequence>MTETMSGGIERLRGAMEGPVLLPGEAGYDDARATAWRSPVAPSATPVSAGSPSAAGWDG</sequence>
<evidence type="ECO:0000256" key="1">
    <source>
        <dbReference type="SAM" id="MobiDB-lite"/>
    </source>
</evidence>